<feature type="domain" description="Glycosyl transferase family 1" evidence="4">
    <location>
        <begin position="197"/>
        <end position="348"/>
    </location>
</feature>
<keyword evidence="3 6" id="KW-0808">Transferase</keyword>
<dbReference type="Pfam" id="PF13439">
    <property type="entry name" value="Glyco_transf_4"/>
    <property type="match status" value="1"/>
</dbReference>
<comment type="caution">
    <text evidence="6">The sequence shown here is derived from an EMBL/GenBank/DDBJ whole genome shotgun (WGS) entry which is preliminary data.</text>
</comment>
<accession>A0A2N6VQ33</accession>
<dbReference type="InterPro" id="IPR028098">
    <property type="entry name" value="Glyco_trans_4-like_N"/>
</dbReference>
<evidence type="ECO:0000259" key="4">
    <source>
        <dbReference type="Pfam" id="PF00534"/>
    </source>
</evidence>
<evidence type="ECO:0000256" key="1">
    <source>
        <dbReference type="ARBA" id="ARBA00021292"/>
    </source>
</evidence>
<proteinExistence type="predicted"/>
<dbReference type="Proteomes" id="UP000235598">
    <property type="component" value="Unassembled WGS sequence"/>
</dbReference>
<keyword evidence="2" id="KW-0328">Glycosyltransferase</keyword>
<dbReference type="GO" id="GO:0016757">
    <property type="term" value="F:glycosyltransferase activity"/>
    <property type="evidence" value="ECO:0007669"/>
    <property type="project" value="UniProtKB-KW"/>
</dbReference>
<dbReference type="EMBL" id="PNHK01000001">
    <property type="protein sequence ID" value="PMD06240.1"/>
    <property type="molecule type" value="Genomic_DNA"/>
</dbReference>
<evidence type="ECO:0000256" key="2">
    <source>
        <dbReference type="ARBA" id="ARBA00022676"/>
    </source>
</evidence>
<dbReference type="CDD" id="cd03814">
    <property type="entry name" value="GT4-like"/>
    <property type="match status" value="1"/>
</dbReference>
<dbReference type="Pfam" id="PF00534">
    <property type="entry name" value="Glycos_transf_1"/>
    <property type="match status" value="1"/>
</dbReference>
<dbReference type="PANTHER" id="PTHR45947">
    <property type="entry name" value="SULFOQUINOVOSYL TRANSFERASE SQD2"/>
    <property type="match status" value="1"/>
</dbReference>
<dbReference type="SUPFAM" id="SSF53756">
    <property type="entry name" value="UDP-Glycosyltransferase/glycogen phosphorylase"/>
    <property type="match status" value="1"/>
</dbReference>
<dbReference type="AlphaFoldDB" id="A0A2N6VQ33"/>
<dbReference type="PANTHER" id="PTHR45947:SF3">
    <property type="entry name" value="SULFOQUINOVOSYL TRANSFERASE SQD2"/>
    <property type="match status" value="1"/>
</dbReference>
<dbReference type="RefSeq" id="WP_102237891.1">
    <property type="nucleotide sequence ID" value="NZ_BAAAIM010000005.1"/>
</dbReference>
<dbReference type="Gene3D" id="3.40.50.2000">
    <property type="entry name" value="Glycogen Phosphorylase B"/>
    <property type="match status" value="2"/>
</dbReference>
<dbReference type="GO" id="GO:1901137">
    <property type="term" value="P:carbohydrate derivative biosynthetic process"/>
    <property type="evidence" value="ECO:0007669"/>
    <property type="project" value="UniProtKB-ARBA"/>
</dbReference>
<feature type="domain" description="Glycosyltransferase subfamily 4-like N-terminal" evidence="5">
    <location>
        <begin position="15"/>
        <end position="178"/>
    </location>
</feature>
<evidence type="ECO:0000313" key="7">
    <source>
        <dbReference type="Proteomes" id="UP000235598"/>
    </source>
</evidence>
<reference evidence="6 7" key="1">
    <citation type="submission" date="2017-09" db="EMBL/GenBank/DDBJ databases">
        <title>Bacterial strain isolated from the female urinary microbiota.</title>
        <authorList>
            <person name="Thomas-White K."/>
            <person name="Kumar N."/>
            <person name="Forster S."/>
            <person name="Putonti C."/>
            <person name="Lawley T."/>
            <person name="Wolfe A.J."/>
        </authorList>
    </citation>
    <scope>NUCLEOTIDE SEQUENCE [LARGE SCALE GENOMIC DNA]</scope>
    <source>
        <strain evidence="6 7">UMB1301</strain>
    </source>
</reference>
<name>A0A2N6VQ33_9MICO</name>
<sequence length="386" mass="42698">MRIAIFTEVFLPKIDGVVTRLLGTLDQLRDMGHEAVVFAPGHPPARYAGFRVEPVRSISFKPWYPELKLGLPTERIATTMERFEPHVVHAVNPVWLAAWGTMAATRRNLPLLASFHTDVPEYATRLGLEWITDTSTRWVRYMHNRAEVNLCTSGPMVKRAQEAGIRNVGLWPRAVDTQTYSPDNYSHSMRERLTDGNPDDPLVLYVGRLSKEKDLDVCRGMLEHLPANTRLAMVGSGPHKAQLEAMFAGTNTVFTGYMSGQDLAAAYASADAFVFPSTTETLGLVALESLASGVPVVGARAGGIPYAVADERTGFLFEPGNSAEAARKISLLLDNRSLREKMARAGREQAQEWGWRTATEALVGFYESAIDLHRYAPKSLVGRLRS</sequence>
<dbReference type="OrthoDB" id="9802525at2"/>
<organism evidence="6 7">
    <name type="scientific">Brevibacterium paucivorans</name>
    <dbReference type="NCBI Taxonomy" id="170994"/>
    <lineage>
        <taxon>Bacteria</taxon>
        <taxon>Bacillati</taxon>
        <taxon>Actinomycetota</taxon>
        <taxon>Actinomycetes</taxon>
        <taxon>Micrococcales</taxon>
        <taxon>Brevibacteriaceae</taxon>
        <taxon>Brevibacterium</taxon>
    </lineage>
</organism>
<gene>
    <name evidence="6" type="ORF">CJ199_02395</name>
</gene>
<evidence type="ECO:0000256" key="3">
    <source>
        <dbReference type="ARBA" id="ARBA00022679"/>
    </source>
</evidence>
<evidence type="ECO:0000259" key="5">
    <source>
        <dbReference type="Pfam" id="PF13439"/>
    </source>
</evidence>
<dbReference type="InterPro" id="IPR001296">
    <property type="entry name" value="Glyco_trans_1"/>
</dbReference>
<evidence type="ECO:0000313" key="6">
    <source>
        <dbReference type="EMBL" id="PMD06240.1"/>
    </source>
</evidence>
<dbReference type="InterPro" id="IPR050194">
    <property type="entry name" value="Glycosyltransferase_grp1"/>
</dbReference>
<protein>
    <recommendedName>
        <fullName evidence="1">D-inositol 3-phosphate glycosyltransferase</fullName>
    </recommendedName>
</protein>